<dbReference type="InterPro" id="IPR004843">
    <property type="entry name" value="Calcineurin-like_PHP"/>
</dbReference>
<dbReference type="InterPro" id="IPR029052">
    <property type="entry name" value="Metallo-depent_PP-like"/>
</dbReference>
<dbReference type="SUPFAM" id="SSF56300">
    <property type="entry name" value="Metallo-dependent phosphatases"/>
    <property type="match status" value="1"/>
</dbReference>
<name>A0A0L8G099_OCTBM</name>
<dbReference type="Gene3D" id="3.60.21.10">
    <property type="match status" value="1"/>
</dbReference>
<dbReference type="Pfam" id="PF00149">
    <property type="entry name" value="Metallophos"/>
    <property type="match status" value="1"/>
</dbReference>
<dbReference type="KEGG" id="obi:106879990"/>
<reference evidence="3" key="1">
    <citation type="submission" date="2015-07" db="EMBL/GenBank/DDBJ databases">
        <title>MeaNS - Measles Nucleotide Surveillance Program.</title>
        <authorList>
            <person name="Tran T."/>
            <person name="Druce J."/>
        </authorList>
    </citation>
    <scope>NUCLEOTIDE SEQUENCE</scope>
    <source>
        <strain evidence="3">UCB-OBI-ISO-001</strain>
        <tissue evidence="3">Gonad</tissue>
    </source>
</reference>
<dbReference type="OMA" id="IKTRICM"/>
<comment type="similarity">
    <text evidence="1">Belongs to the UPF0046 family.</text>
</comment>
<dbReference type="CDD" id="cd07379">
    <property type="entry name" value="MPP_239FB"/>
    <property type="match status" value="1"/>
</dbReference>
<evidence type="ECO:0000313" key="3">
    <source>
        <dbReference type="EMBL" id="KOF70446.1"/>
    </source>
</evidence>
<proteinExistence type="inferred from homology"/>
<protein>
    <recommendedName>
        <fullName evidence="2">Calcineurin-like phosphoesterase domain-containing protein</fullName>
    </recommendedName>
</protein>
<accession>A0A0L8G099</accession>
<dbReference type="OrthoDB" id="630188at2759"/>
<organism evidence="3">
    <name type="scientific">Octopus bimaculoides</name>
    <name type="common">California two-spotted octopus</name>
    <dbReference type="NCBI Taxonomy" id="37653"/>
    <lineage>
        <taxon>Eukaryota</taxon>
        <taxon>Metazoa</taxon>
        <taxon>Spiralia</taxon>
        <taxon>Lophotrochozoa</taxon>
        <taxon>Mollusca</taxon>
        <taxon>Cephalopoda</taxon>
        <taxon>Coleoidea</taxon>
        <taxon>Octopodiformes</taxon>
        <taxon>Octopoda</taxon>
        <taxon>Incirrata</taxon>
        <taxon>Octopodidae</taxon>
        <taxon>Octopus</taxon>
    </lineage>
</organism>
<evidence type="ECO:0000256" key="1">
    <source>
        <dbReference type="ARBA" id="ARBA00007993"/>
    </source>
</evidence>
<dbReference type="STRING" id="37653.A0A0L8G099"/>
<dbReference type="InterPro" id="IPR051693">
    <property type="entry name" value="UPF0046_metallophosphoest"/>
</dbReference>
<evidence type="ECO:0000259" key="2">
    <source>
        <dbReference type="Pfam" id="PF00149"/>
    </source>
</evidence>
<dbReference type="InterPro" id="IPR024201">
    <property type="entry name" value="Calcineurin-like_Pesterase"/>
</dbReference>
<sequence>MDLKKFVSSLVSGSKTFRVDSLSETPDKAWEKYKKHLHIEKVDPLSLIHTRDPDKYLRFVCISDTHCNIEKQKNFVPEGDVLLHAGDFSHCGRLSNIKKFNDFLGSLPHQYKIVIAGNHDISFDTDLLKKPQYIFKNDIEKDLKDLQVESAKAFLTNCIYLEDSYVDIHGYKIYGSPWQPLFCNWAFNLPRGKELLEKWNLIPDDVDILMTHGPPLGYGDLCRSGLRAGCVDLLNTIQKRVQPKFHVYGHIHEGYGILTNKMTTFINASSCTINYCLTNPPIVFDLPLYKSEAS</sequence>
<dbReference type="GO" id="GO:0016787">
    <property type="term" value="F:hydrolase activity"/>
    <property type="evidence" value="ECO:0007669"/>
    <property type="project" value="InterPro"/>
</dbReference>
<dbReference type="PIRSF" id="PIRSF035808">
    <property type="entry name" value="Pdiesterase_Brain_239"/>
    <property type="match status" value="1"/>
</dbReference>
<feature type="domain" description="Calcineurin-like phosphoesterase" evidence="2">
    <location>
        <begin position="57"/>
        <end position="253"/>
    </location>
</feature>
<dbReference type="AlphaFoldDB" id="A0A0L8G099"/>
<dbReference type="EMBL" id="KQ424805">
    <property type="protein sequence ID" value="KOF70446.1"/>
    <property type="molecule type" value="Genomic_DNA"/>
</dbReference>
<dbReference type="PANTHER" id="PTHR12905:SF0">
    <property type="entry name" value="CALCINEURIN-LIKE PHOSPHOESTERASE DOMAIN-CONTAINING PROTEIN"/>
    <property type="match status" value="1"/>
</dbReference>
<dbReference type="PANTHER" id="PTHR12905">
    <property type="entry name" value="METALLOPHOSPHOESTERASE"/>
    <property type="match status" value="1"/>
</dbReference>
<gene>
    <name evidence="3" type="ORF">OCBIM_22002854mg</name>
</gene>